<feature type="transmembrane region" description="Helical" evidence="1">
    <location>
        <begin position="126"/>
        <end position="147"/>
    </location>
</feature>
<evidence type="ECO:0000313" key="3">
    <source>
        <dbReference type="EMBL" id="SFV34952.1"/>
    </source>
</evidence>
<dbReference type="PANTHER" id="PTHR22911">
    <property type="entry name" value="ACYL-MALONYL CONDENSING ENZYME-RELATED"/>
    <property type="match status" value="1"/>
</dbReference>
<sequence length="333" mass="35043">MGKPPTFGESRLLLGSCPRIKMSTSSAAPAPLSDQPLRGLALIVGATMLFAYSDTTNKLLVTDYNVPLVMAVRYITHALLMIAIVAPFHGRTMVRATRKRLVLLRGGCLAIASVLMGFALQRMPVAEATAIVYLAPVLVILLSGPLLNEKVGSGAWIAAALGFSGVLLIARPGGGLDPWGIAFALGNVVLAVGYNLLSRVLARTEHTITMLFYTALVGSILFGLLLPWTLYGAVPTPLQVFLFVGLGVSAGLGHYLFTQSYRYAPAAILAPMNYLHLGWAALFGWLVFGHAPDPIAMAGIGLVAAAGIVSATMARKRPPPAREEAAATPEEAG</sequence>
<feature type="transmembrane region" description="Helical" evidence="1">
    <location>
        <begin position="237"/>
        <end position="257"/>
    </location>
</feature>
<feature type="transmembrane region" description="Helical" evidence="1">
    <location>
        <begin position="210"/>
        <end position="231"/>
    </location>
</feature>
<feature type="transmembrane region" description="Helical" evidence="1">
    <location>
        <begin position="294"/>
        <end position="314"/>
    </location>
</feature>
<feature type="transmembrane region" description="Helical" evidence="1">
    <location>
        <begin position="179"/>
        <end position="198"/>
    </location>
</feature>
<feature type="transmembrane region" description="Helical" evidence="1">
    <location>
        <begin position="102"/>
        <end position="120"/>
    </location>
</feature>
<evidence type="ECO:0000256" key="1">
    <source>
        <dbReference type="SAM" id="Phobius"/>
    </source>
</evidence>
<accession>A0A1I7NJT9</accession>
<dbReference type="Pfam" id="PF00892">
    <property type="entry name" value="EamA"/>
    <property type="match status" value="2"/>
</dbReference>
<keyword evidence="1" id="KW-1133">Transmembrane helix</keyword>
<keyword evidence="4" id="KW-1185">Reference proteome</keyword>
<reference evidence="3 4" key="1">
    <citation type="submission" date="2016-10" db="EMBL/GenBank/DDBJ databases">
        <authorList>
            <person name="de Groot N.N."/>
        </authorList>
    </citation>
    <scope>NUCLEOTIDE SEQUENCE [LARGE SCALE GENOMIC DNA]</scope>
    <source>
        <strain evidence="3 4">IPL20</strain>
    </source>
</reference>
<dbReference type="STRING" id="429728.SAMN05216456_2034"/>
<feature type="transmembrane region" description="Helical" evidence="1">
    <location>
        <begin position="269"/>
        <end position="288"/>
    </location>
</feature>
<name>A0A1I7NJT9_9HYPH</name>
<gene>
    <name evidence="3" type="ORF">SAMN05216456_2034</name>
</gene>
<dbReference type="PANTHER" id="PTHR22911:SF103">
    <property type="entry name" value="BLR2811 PROTEIN"/>
    <property type="match status" value="1"/>
</dbReference>
<dbReference type="SUPFAM" id="SSF103481">
    <property type="entry name" value="Multidrug resistance efflux transporter EmrE"/>
    <property type="match status" value="2"/>
</dbReference>
<keyword evidence="1" id="KW-0472">Membrane</keyword>
<feature type="domain" description="EamA" evidence="2">
    <location>
        <begin position="38"/>
        <end position="170"/>
    </location>
</feature>
<proteinExistence type="predicted"/>
<dbReference type="AlphaFoldDB" id="A0A1I7NJT9"/>
<feature type="domain" description="EamA" evidence="2">
    <location>
        <begin position="179"/>
        <end position="306"/>
    </location>
</feature>
<protein>
    <submittedName>
        <fullName evidence="3">Threonine/homoserine efflux transporter RhtA</fullName>
    </submittedName>
</protein>
<dbReference type="EMBL" id="FPCK01000002">
    <property type="protein sequence ID" value="SFV34952.1"/>
    <property type="molecule type" value="Genomic_DNA"/>
</dbReference>
<dbReference type="Gene3D" id="1.10.3730.20">
    <property type="match status" value="1"/>
</dbReference>
<dbReference type="GO" id="GO:0016020">
    <property type="term" value="C:membrane"/>
    <property type="evidence" value="ECO:0007669"/>
    <property type="project" value="InterPro"/>
</dbReference>
<organism evidence="3 4">
    <name type="scientific">Devosia crocina</name>
    <dbReference type="NCBI Taxonomy" id="429728"/>
    <lineage>
        <taxon>Bacteria</taxon>
        <taxon>Pseudomonadati</taxon>
        <taxon>Pseudomonadota</taxon>
        <taxon>Alphaproteobacteria</taxon>
        <taxon>Hyphomicrobiales</taxon>
        <taxon>Devosiaceae</taxon>
        <taxon>Devosia</taxon>
    </lineage>
</organism>
<feature type="transmembrane region" description="Helical" evidence="1">
    <location>
        <begin position="72"/>
        <end position="90"/>
    </location>
</feature>
<evidence type="ECO:0000313" key="4">
    <source>
        <dbReference type="Proteomes" id="UP000199074"/>
    </source>
</evidence>
<dbReference type="InterPro" id="IPR000620">
    <property type="entry name" value="EamA_dom"/>
</dbReference>
<keyword evidence="1" id="KW-0812">Transmembrane</keyword>
<dbReference type="InterPro" id="IPR037185">
    <property type="entry name" value="EmrE-like"/>
</dbReference>
<dbReference type="Proteomes" id="UP000199074">
    <property type="component" value="Unassembled WGS sequence"/>
</dbReference>
<feature type="transmembrane region" description="Helical" evidence="1">
    <location>
        <begin position="154"/>
        <end position="173"/>
    </location>
</feature>
<evidence type="ECO:0000259" key="2">
    <source>
        <dbReference type="Pfam" id="PF00892"/>
    </source>
</evidence>